<dbReference type="PANTHER" id="PTHR44154">
    <property type="entry name" value="QUINONE OXIDOREDUCTASE"/>
    <property type="match status" value="1"/>
</dbReference>
<dbReference type="EMBL" id="UINC01036722">
    <property type="protein sequence ID" value="SVB31126.1"/>
    <property type="molecule type" value="Genomic_DNA"/>
</dbReference>
<feature type="non-terminal residue" evidence="3">
    <location>
        <position position="1"/>
    </location>
</feature>
<evidence type="ECO:0000256" key="1">
    <source>
        <dbReference type="ARBA" id="ARBA00022857"/>
    </source>
</evidence>
<dbReference type="Pfam" id="PF08240">
    <property type="entry name" value="ADH_N"/>
    <property type="match status" value="1"/>
</dbReference>
<reference evidence="3" key="1">
    <citation type="submission" date="2018-05" db="EMBL/GenBank/DDBJ databases">
        <authorList>
            <person name="Lanie J.A."/>
            <person name="Ng W.-L."/>
            <person name="Kazmierczak K.M."/>
            <person name="Andrzejewski T.M."/>
            <person name="Davidsen T.M."/>
            <person name="Wayne K.J."/>
            <person name="Tettelin H."/>
            <person name="Glass J.I."/>
            <person name="Rusch D."/>
            <person name="Podicherti R."/>
            <person name="Tsui H.-C.T."/>
            <person name="Winkler M.E."/>
        </authorList>
    </citation>
    <scope>NUCLEOTIDE SEQUENCE</scope>
</reference>
<dbReference type="GO" id="GO:0016491">
    <property type="term" value="F:oxidoreductase activity"/>
    <property type="evidence" value="ECO:0007669"/>
    <property type="project" value="InterPro"/>
</dbReference>
<dbReference type="InterPro" id="IPR020843">
    <property type="entry name" value="ER"/>
</dbReference>
<dbReference type="InterPro" id="IPR036291">
    <property type="entry name" value="NAD(P)-bd_dom_sf"/>
</dbReference>
<dbReference type="SUPFAM" id="SSF51735">
    <property type="entry name" value="NAD(P)-binding Rossmann-fold domains"/>
    <property type="match status" value="1"/>
</dbReference>
<gene>
    <name evidence="3" type="ORF">METZ01_LOCUS183980</name>
</gene>
<dbReference type="SUPFAM" id="SSF50129">
    <property type="entry name" value="GroES-like"/>
    <property type="match status" value="1"/>
</dbReference>
<dbReference type="Gene3D" id="3.40.50.720">
    <property type="entry name" value="NAD(P)-binding Rossmann-like Domain"/>
    <property type="match status" value="1"/>
</dbReference>
<protein>
    <recommendedName>
        <fullName evidence="2">Enoyl reductase (ER) domain-containing protein</fullName>
    </recommendedName>
</protein>
<dbReference type="InterPro" id="IPR051603">
    <property type="entry name" value="Zinc-ADH_QOR/CCCR"/>
</dbReference>
<dbReference type="AlphaFoldDB" id="A0A382CY24"/>
<dbReference type="Gene3D" id="3.90.180.10">
    <property type="entry name" value="Medium-chain alcohol dehydrogenases, catalytic domain"/>
    <property type="match status" value="1"/>
</dbReference>
<accession>A0A382CY24</accession>
<keyword evidence="1" id="KW-0521">NADP</keyword>
<evidence type="ECO:0000259" key="2">
    <source>
        <dbReference type="SMART" id="SM00829"/>
    </source>
</evidence>
<dbReference type="PANTHER" id="PTHR44154:SF1">
    <property type="entry name" value="QUINONE OXIDOREDUCTASE"/>
    <property type="match status" value="1"/>
</dbReference>
<dbReference type="InterPro" id="IPR013149">
    <property type="entry name" value="ADH-like_C"/>
</dbReference>
<dbReference type="InterPro" id="IPR011032">
    <property type="entry name" value="GroES-like_sf"/>
</dbReference>
<name>A0A382CY24_9ZZZZ</name>
<proteinExistence type="predicted"/>
<organism evidence="3">
    <name type="scientific">marine metagenome</name>
    <dbReference type="NCBI Taxonomy" id="408172"/>
    <lineage>
        <taxon>unclassified sequences</taxon>
        <taxon>metagenomes</taxon>
        <taxon>ecological metagenomes</taxon>
    </lineage>
</organism>
<dbReference type="InterPro" id="IPR013154">
    <property type="entry name" value="ADH-like_N"/>
</dbReference>
<dbReference type="CDD" id="cd08253">
    <property type="entry name" value="zeta_crystallin"/>
    <property type="match status" value="1"/>
</dbReference>
<feature type="domain" description="Enoyl reductase (ER)" evidence="2">
    <location>
        <begin position="11"/>
        <end position="319"/>
    </location>
</feature>
<dbReference type="SMART" id="SM00829">
    <property type="entry name" value="PKS_ER"/>
    <property type="match status" value="1"/>
</dbReference>
<dbReference type="Pfam" id="PF00107">
    <property type="entry name" value="ADH_zinc_N"/>
    <property type="match status" value="1"/>
</dbReference>
<evidence type="ECO:0000313" key="3">
    <source>
        <dbReference type="EMBL" id="SVB31126.1"/>
    </source>
</evidence>
<feature type="non-terminal residue" evidence="3">
    <location>
        <position position="319"/>
    </location>
</feature>
<sequence>VKAAWFETFGEPRDVLEVGHKDDPIVQDNEVLVDLRVSAVNPSDEKKRAGSFPDLLDDGFIIPHSDGAGIIVEVGKNISGNRIGERVWVYQGQFERRYGTAADLISIDSIRAPKLPENISFDVGACLGIPLMTAHRCVFADGSVKGKRLLITGGAGRVGYYAVQLAKNDGAFVIATASNKEDKESCLNIGADAVVNHKEKNWGRHILEITKGKKIHRAIDVDFGANLTEVLSCLRTGAIIATYASMQNPEPKIPFFKMMYMALSIRLIIVYSMPEKAKFNAIKDISNLLSKDQIKHRIAYKVSLDEIHKSHEIIREGNA</sequence>